<dbReference type="InterPro" id="IPR042215">
    <property type="entry name" value="CarD-like_C"/>
</dbReference>
<name>A0A0A8WZ12_MESS1</name>
<dbReference type="AlphaFoldDB" id="A0A0A8WZ12"/>
<keyword evidence="3" id="KW-1185">Reference proteome</keyword>
<dbReference type="EMBL" id="BASE01000019">
    <property type="protein sequence ID" value="GAM12883.1"/>
    <property type="molecule type" value="Genomic_DNA"/>
</dbReference>
<dbReference type="STRING" id="1321606.SAMD00020551_1018"/>
<dbReference type="RefSeq" id="WP_041964776.1">
    <property type="nucleotide sequence ID" value="NZ_BASE01000019.1"/>
</dbReference>
<evidence type="ECO:0000313" key="2">
    <source>
        <dbReference type="EMBL" id="GAM12883.1"/>
    </source>
</evidence>
<dbReference type="SUPFAM" id="SSF141259">
    <property type="entry name" value="CarD-like"/>
    <property type="match status" value="1"/>
</dbReference>
<dbReference type="FunFam" id="2.40.10.170:FF:000008">
    <property type="entry name" value="Transcriptional regulator, CarD"/>
    <property type="match status" value="1"/>
</dbReference>
<dbReference type="GO" id="GO:0009303">
    <property type="term" value="P:rRNA transcription"/>
    <property type="evidence" value="ECO:0007669"/>
    <property type="project" value="TreeGrafter"/>
</dbReference>
<dbReference type="Proteomes" id="UP000031014">
    <property type="component" value="Unassembled WGS sequence"/>
</dbReference>
<evidence type="ECO:0000259" key="1">
    <source>
        <dbReference type="SMART" id="SM01058"/>
    </source>
</evidence>
<comment type="caution">
    <text evidence="2">The sequence shown here is derived from an EMBL/GenBank/DDBJ whole genome shotgun (WGS) entry which is preliminary data.</text>
</comment>
<dbReference type="Gene3D" id="1.20.58.1290">
    <property type="entry name" value="CarD-like, C-terminal domain"/>
    <property type="match status" value="1"/>
</dbReference>
<dbReference type="PANTHER" id="PTHR38447:SF1">
    <property type="entry name" value="RNA POLYMERASE-BINDING TRANSCRIPTION FACTOR CARD"/>
    <property type="match status" value="1"/>
</dbReference>
<gene>
    <name evidence="2" type="ORF">SAMD00020551_1018</name>
</gene>
<evidence type="ECO:0000313" key="3">
    <source>
        <dbReference type="Proteomes" id="UP000031014"/>
    </source>
</evidence>
<dbReference type="InterPro" id="IPR036101">
    <property type="entry name" value="CarD-like/TRCF_RID_sf"/>
</dbReference>
<dbReference type="OrthoDB" id="9786074at2"/>
<sequence>MEVDYLFQVDDNIVYPMHGVGIIKAIEEKEISGEKQQYYVIKMLIGNMQVMIPAGKILSSNIRPVTDISALKHIINIFHHGESDRLLPWKQRYKVNTDKIKTGKIQECTEVVRDLMRMKKEKVLNTSEKKMLDNAHKFLISELGLIKGITENQIKSFC</sequence>
<protein>
    <submittedName>
        <fullName evidence="2">Card-like transcriptional regulator</fullName>
    </submittedName>
</protein>
<feature type="domain" description="CarD-like/TRCF RNAP-interacting" evidence="1">
    <location>
        <begin position="6"/>
        <end position="116"/>
    </location>
</feature>
<dbReference type="InterPro" id="IPR052531">
    <property type="entry name" value="CarD-like_regulator"/>
</dbReference>
<accession>A0A0A8WZ12</accession>
<dbReference type="PANTHER" id="PTHR38447">
    <property type="entry name" value="TRANSCRIPTION FACTOR YDEB-RELATED"/>
    <property type="match status" value="1"/>
</dbReference>
<proteinExistence type="predicted"/>
<reference evidence="2 3" key="1">
    <citation type="submission" date="2013-06" db="EMBL/GenBank/DDBJ databases">
        <title>Whole genome shotgun sequence of Bacillus selenatarsenatis SF-1.</title>
        <authorList>
            <person name="Kuroda M."/>
            <person name="Sei K."/>
            <person name="Yamashita M."/>
            <person name="Ike M."/>
        </authorList>
    </citation>
    <scope>NUCLEOTIDE SEQUENCE [LARGE SCALE GENOMIC DNA]</scope>
    <source>
        <strain evidence="2 3">SF-1</strain>
    </source>
</reference>
<dbReference type="Gene3D" id="2.40.10.170">
    <property type="match status" value="1"/>
</dbReference>
<dbReference type="Pfam" id="PF02559">
    <property type="entry name" value="CarD_TRCF_RID"/>
    <property type="match status" value="1"/>
</dbReference>
<dbReference type="SMART" id="SM01058">
    <property type="entry name" value="CarD_TRCF"/>
    <property type="match status" value="1"/>
</dbReference>
<dbReference type="InterPro" id="IPR003711">
    <property type="entry name" value="CarD-like/TRCF_RID"/>
</dbReference>
<dbReference type="Pfam" id="PF21095">
    <property type="entry name" value="CarD_C"/>
    <property type="match status" value="1"/>
</dbReference>
<dbReference type="FunFam" id="1.20.58.1290:FF:000002">
    <property type="entry name" value="Transcriptional regulator, CarD"/>
    <property type="match status" value="1"/>
</dbReference>
<organism evidence="2 3">
    <name type="scientific">Mesobacillus selenatarsenatis (strain DSM 18680 / JCM 14380 / FERM P-15431 / SF-1)</name>
    <dbReference type="NCBI Taxonomy" id="1321606"/>
    <lineage>
        <taxon>Bacteria</taxon>
        <taxon>Bacillati</taxon>
        <taxon>Bacillota</taxon>
        <taxon>Bacilli</taxon>
        <taxon>Bacillales</taxon>
        <taxon>Bacillaceae</taxon>
        <taxon>Mesobacillus</taxon>
    </lineage>
</organism>
<dbReference type="InterPro" id="IPR048792">
    <property type="entry name" value="CarD_C"/>
</dbReference>